<dbReference type="Proteomes" id="UP001072034">
    <property type="component" value="Unassembled WGS sequence"/>
</dbReference>
<evidence type="ECO:0000259" key="1">
    <source>
        <dbReference type="Pfam" id="PF01408"/>
    </source>
</evidence>
<dbReference type="InterPro" id="IPR051450">
    <property type="entry name" value="Gfo/Idh/MocA_Oxidoreductases"/>
</dbReference>
<dbReference type="InterPro" id="IPR036291">
    <property type="entry name" value="NAD(P)-bd_dom_sf"/>
</dbReference>
<feature type="domain" description="Gfo/Idh/MocA-like oxidoreductase N-terminal" evidence="1">
    <location>
        <begin position="6"/>
        <end position="120"/>
    </location>
</feature>
<dbReference type="PANTHER" id="PTHR43377">
    <property type="entry name" value="BILIVERDIN REDUCTASE A"/>
    <property type="match status" value="1"/>
</dbReference>
<name>A0ABT4I9B2_9ACTO</name>
<comment type="caution">
    <text evidence="2">The sequence shown here is derived from an EMBL/GenBank/DDBJ whole genome shotgun (WGS) entry which is preliminary data.</text>
</comment>
<accession>A0ABT4I9B2</accession>
<dbReference type="RefSeq" id="WP_268917193.1">
    <property type="nucleotide sequence ID" value="NZ_JAPTMY010000010.1"/>
</dbReference>
<sequence length="400" mass="42740">MSTTPIRAALVGLGCISQAVHLPVLRRNHRLVAIEALVELSPARLARHAELNGVPAQNRFGDVGALVGAIGEGRVHIDIAILATSGSHVDDALALVGAGVRVLVEKPLALSHSELDRLETGLARLGADPDEWIRVGYMKEYDPATARARHLIDGVRPRHLCVEVLHPADASQLRFARLDPPDEDVAPAVTAALAARTDEAVRDAIGGIASDDTMRRLYTNVILGSVIHDIALTRVLGLPIEEVLTAVRAGGSFPGSIVAQGMIRPSTTEDGPCGRAVPWHLGWHFIAGYPEYRERVVVHHDKGTIEIEFATPYLLNAPTTLRIRSAASPLGSATSQSVWPQEEAFERELYEMVALARGEGRAGSVLPASRADLAAAQRLWKACATSAGVIPDPDSEAAWS</sequence>
<dbReference type="InterPro" id="IPR000683">
    <property type="entry name" value="Gfo/Idh/MocA-like_OxRdtase_N"/>
</dbReference>
<dbReference type="EMBL" id="JAPTMY010000010">
    <property type="protein sequence ID" value="MCZ0857658.1"/>
    <property type="molecule type" value="Genomic_DNA"/>
</dbReference>
<keyword evidence="3" id="KW-1185">Reference proteome</keyword>
<dbReference type="Gene3D" id="3.30.360.10">
    <property type="entry name" value="Dihydrodipicolinate Reductase, domain 2"/>
    <property type="match status" value="1"/>
</dbReference>
<dbReference type="Gene3D" id="3.40.50.720">
    <property type="entry name" value="NAD(P)-binding Rossmann-like Domain"/>
    <property type="match status" value="1"/>
</dbReference>
<evidence type="ECO:0000313" key="3">
    <source>
        <dbReference type="Proteomes" id="UP001072034"/>
    </source>
</evidence>
<proteinExistence type="predicted"/>
<protein>
    <submittedName>
        <fullName evidence="2">Gfo/Idh/MocA family oxidoreductase</fullName>
    </submittedName>
</protein>
<gene>
    <name evidence="2" type="ORF">OHJ16_06330</name>
</gene>
<evidence type="ECO:0000313" key="2">
    <source>
        <dbReference type="EMBL" id="MCZ0857658.1"/>
    </source>
</evidence>
<dbReference type="SUPFAM" id="SSF51735">
    <property type="entry name" value="NAD(P)-binding Rossmann-fold domains"/>
    <property type="match status" value="1"/>
</dbReference>
<dbReference type="PANTHER" id="PTHR43377:SF8">
    <property type="entry name" value="BLR3664 PROTEIN"/>
    <property type="match status" value="1"/>
</dbReference>
<dbReference type="Pfam" id="PF01408">
    <property type="entry name" value="GFO_IDH_MocA"/>
    <property type="match status" value="1"/>
</dbReference>
<reference evidence="2" key="1">
    <citation type="submission" date="2022-10" db="EMBL/GenBank/DDBJ databases">
        <title>Genome sequence of Actinomyces israelii ATCC 10048.</title>
        <authorList>
            <person name="Watt R.M."/>
            <person name="Tong W.M."/>
        </authorList>
    </citation>
    <scope>NUCLEOTIDE SEQUENCE</scope>
    <source>
        <strain evidence="2">ATCC 10048</strain>
    </source>
</reference>
<organism evidence="2 3">
    <name type="scientific">Actinomyces israelii</name>
    <dbReference type="NCBI Taxonomy" id="1659"/>
    <lineage>
        <taxon>Bacteria</taxon>
        <taxon>Bacillati</taxon>
        <taxon>Actinomycetota</taxon>
        <taxon>Actinomycetes</taxon>
        <taxon>Actinomycetales</taxon>
        <taxon>Actinomycetaceae</taxon>
        <taxon>Actinomyces</taxon>
    </lineage>
</organism>